<dbReference type="InterPro" id="IPR029058">
    <property type="entry name" value="AB_hydrolase_fold"/>
</dbReference>
<dbReference type="GO" id="GO:0016787">
    <property type="term" value="F:hydrolase activity"/>
    <property type="evidence" value="ECO:0007669"/>
    <property type="project" value="UniProtKB-KW"/>
</dbReference>
<dbReference type="AlphaFoldDB" id="A0A931H0C1"/>
<dbReference type="PANTHER" id="PTHR48081">
    <property type="entry name" value="AB HYDROLASE SUPERFAMILY PROTEIN C4A8.06C"/>
    <property type="match status" value="1"/>
</dbReference>
<comment type="similarity">
    <text evidence="1">Belongs to the 'GDXG' lipolytic enzyme family.</text>
</comment>
<dbReference type="SUPFAM" id="SSF53474">
    <property type="entry name" value="alpha/beta-Hydrolases"/>
    <property type="match status" value="1"/>
</dbReference>
<keyword evidence="3" id="KW-0732">Signal</keyword>
<dbReference type="RefSeq" id="WP_196992769.1">
    <property type="nucleotide sequence ID" value="NZ_JADWYR010000003.1"/>
</dbReference>
<keyword evidence="6" id="KW-1185">Reference proteome</keyword>
<proteinExistence type="inferred from homology"/>
<organism evidence="5 6">
    <name type="scientific">Panacibacter microcysteis</name>
    <dbReference type="NCBI Taxonomy" id="2793269"/>
    <lineage>
        <taxon>Bacteria</taxon>
        <taxon>Pseudomonadati</taxon>
        <taxon>Bacteroidota</taxon>
        <taxon>Chitinophagia</taxon>
        <taxon>Chitinophagales</taxon>
        <taxon>Chitinophagaceae</taxon>
        <taxon>Panacibacter</taxon>
    </lineage>
</organism>
<evidence type="ECO:0000256" key="3">
    <source>
        <dbReference type="SAM" id="SignalP"/>
    </source>
</evidence>
<feature type="domain" description="BD-FAE-like" evidence="4">
    <location>
        <begin position="64"/>
        <end position="188"/>
    </location>
</feature>
<protein>
    <submittedName>
        <fullName evidence="5">Alpha/beta hydrolase</fullName>
    </submittedName>
</protein>
<keyword evidence="2 5" id="KW-0378">Hydrolase</keyword>
<dbReference type="Proteomes" id="UP000628448">
    <property type="component" value="Unassembled WGS sequence"/>
</dbReference>
<dbReference type="InterPro" id="IPR002168">
    <property type="entry name" value="Lipase_GDXG_HIS_AS"/>
</dbReference>
<feature type="signal peptide" evidence="3">
    <location>
        <begin position="1"/>
        <end position="18"/>
    </location>
</feature>
<feature type="chain" id="PRO_5037848383" evidence="3">
    <location>
        <begin position="19"/>
        <end position="339"/>
    </location>
</feature>
<dbReference type="PROSITE" id="PS01173">
    <property type="entry name" value="LIPASE_GDXG_HIS"/>
    <property type="match status" value="1"/>
</dbReference>
<evidence type="ECO:0000313" key="5">
    <source>
        <dbReference type="EMBL" id="MBG9378675.1"/>
    </source>
</evidence>
<evidence type="ECO:0000259" key="4">
    <source>
        <dbReference type="Pfam" id="PF20434"/>
    </source>
</evidence>
<accession>A0A931H0C1</accession>
<dbReference type="PROSITE" id="PS51257">
    <property type="entry name" value="PROKAR_LIPOPROTEIN"/>
    <property type="match status" value="1"/>
</dbReference>
<comment type="caution">
    <text evidence="5">The sequence shown here is derived from an EMBL/GenBank/DDBJ whole genome shotgun (WGS) entry which is preliminary data.</text>
</comment>
<evidence type="ECO:0000256" key="1">
    <source>
        <dbReference type="ARBA" id="ARBA00010515"/>
    </source>
</evidence>
<dbReference type="Pfam" id="PF20434">
    <property type="entry name" value="BD-FAE"/>
    <property type="match status" value="1"/>
</dbReference>
<evidence type="ECO:0000313" key="6">
    <source>
        <dbReference type="Proteomes" id="UP000628448"/>
    </source>
</evidence>
<gene>
    <name evidence="5" type="ORF">I5907_20755</name>
</gene>
<reference evidence="5" key="1">
    <citation type="submission" date="2020-11" db="EMBL/GenBank/DDBJ databases">
        <title>Bacterial whole genome sequence for Panacibacter sp. DH6.</title>
        <authorList>
            <person name="Le V."/>
            <person name="Ko S."/>
            <person name="Ahn C.-Y."/>
            <person name="Oh H.-M."/>
        </authorList>
    </citation>
    <scope>NUCLEOTIDE SEQUENCE</scope>
    <source>
        <strain evidence="5">DH6</strain>
    </source>
</reference>
<evidence type="ECO:0000256" key="2">
    <source>
        <dbReference type="ARBA" id="ARBA00022801"/>
    </source>
</evidence>
<sequence length="339" mass="37040">MKTRHVLLFFFSATIFLACSSASNKRITPPEPPPPVDTSFGLVEKDVEYGTATDWTGAEVSLKMDIYLPTNIDTSKRYPLIVYLHGGGYNDGDKSTSEKKCRILADSGFVTATVNYRLGWSSGSEADPCDGDTTSFNEASYRAVQDANAAIRHLLSKTDKYRIDTNWIFITGSSAGATVALGAAYMDDGFARRRYPNELTTFGSLFTSGNRIRTTYGIKGICAVAGALVDSNLINSERAYPTITFQGQEDMVIPIDQGTFMDCPGYLTFYGSLCQYRQLTRFGQTAVANFLPDAGHGDNGEAGFTDEFMMGNAACFFHRIIRGNPPGSAIYLGTQYNCD</sequence>
<name>A0A931H0C1_9BACT</name>
<dbReference type="InterPro" id="IPR050300">
    <property type="entry name" value="GDXG_lipolytic_enzyme"/>
</dbReference>
<dbReference type="Gene3D" id="3.40.50.1820">
    <property type="entry name" value="alpha/beta hydrolase"/>
    <property type="match status" value="1"/>
</dbReference>
<dbReference type="EMBL" id="JADWYR010000003">
    <property type="protein sequence ID" value="MBG9378675.1"/>
    <property type="molecule type" value="Genomic_DNA"/>
</dbReference>
<dbReference type="InterPro" id="IPR049492">
    <property type="entry name" value="BD-FAE-like_dom"/>
</dbReference>